<protein>
    <submittedName>
        <fullName evidence="4">MmgE/PrpD family protein</fullName>
    </submittedName>
</protein>
<organism evidence="4 5">
    <name type="scientific">Halalkalibacter wakoensis JCM 9140</name>
    <dbReference type="NCBI Taxonomy" id="1236970"/>
    <lineage>
        <taxon>Bacteria</taxon>
        <taxon>Bacillati</taxon>
        <taxon>Bacillota</taxon>
        <taxon>Bacilli</taxon>
        <taxon>Bacillales</taxon>
        <taxon>Bacillaceae</taxon>
        <taxon>Halalkalibacter</taxon>
    </lineage>
</organism>
<dbReference type="Pfam" id="PF19305">
    <property type="entry name" value="MmgE_PrpD_C"/>
    <property type="match status" value="1"/>
</dbReference>
<name>W4Q884_9BACI</name>
<comment type="similarity">
    <text evidence="1">Belongs to the PrpD family.</text>
</comment>
<evidence type="ECO:0000313" key="4">
    <source>
        <dbReference type="EMBL" id="GAE27584.1"/>
    </source>
</evidence>
<comment type="caution">
    <text evidence="4">The sequence shown here is derived from an EMBL/GenBank/DDBJ whole genome shotgun (WGS) entry which is preliminary data.</text>
</comment>
<dbReference type="InterPro" id="IPR005656">
    <property type="entry name" value="MmgE_PrpD"/>
</dbReference>
<dbReference type="PANTHER" id="PTHR16943:SF8">
    <property type="entry name" value="2-METHYLCITRATE DEHYDRATASE"/>
    <property type="match status" value="1"/>
</dbReference>
<feature type="domain" description="MmgE/PrpD C-terminal" evidence="3">
    <location>
        <begin position="186"/>
        <end position="351"/>
    </location>
</feature>
<evidence type="ECO:0000259" key="2">
    <source>
        <dbReference type="Pfam" id="PF03972"/>
    </source>
</evidence>
<dbReference type="Pfam" id="PF03972">
    <property type="entry name" value="MmgE_PrpD_N"/>
    <property type="match status" value="1"/>
</dbReference>
<dbReference type="Gene3D" id="1.10.4100.10">
    <property type="entry name" value="2-methylcitrate dehydratase PrpD"/>
    <property type="match status" value="1"/>
</dbReference>
<dbReference type="PANTHER" id="PTHR16943">
    <property type="entry name" value="2-METHYLCITRATE DEHYDRATASE-RELATED"/>
    <property type="match status" value="1"/>
</dbReference>
<dbReference type="AlphaFoldDB" id="W4Q884"/>
<dbReference type="EMBL" id="BAUT01000056">
    <property type="protein sequence ID" value="GAE27584.1"/>
    <property type="molecule type" value="Genomic_DNA"/>
</dbReference>
<dbReference type="RefSeq" id="WP_034749045.1">
    <property type="nucleotide sequence ID" value="NZ_BAUT01000056.1"/>
</dbReference>
<proteinExistence type="inferred from homology"/>
<dbReference type="InterPro" id="IPR036148">
    <property type="entry name" value="MmgE/PrpD_sf"/>
</dbReference>
<dbReference type="InterPro" id="IPR042188">
    <property type="entry name" value="MmgE/PrpD_sf_2"/>
</dbReference>
<gene>
    <name evidence="4" type="ORF">JCM9140_3737</name>
</gene>
<dbReference type="STRING" id="1236970.JCM9140_3737"/>
<dbReference type="Gene3D" id="3.30.1330.120">
    <property type="entry name" value="2-methylcitrate dehydratase PrpD"/>
    <property type="match status" value="1"/>
</dbReference>
<dbReference type="SUPFAM" id="SSF103378">
    <property type="entry name" value="2-methylcitrate dehydratase PrpD"/>
    <property type="match status" value="1"/>
</dbReference>
<reference evidence="4" key="1">
    <citation type="journal article" date="2014" name="Genome Announc.">
        <title>Draft Genome Sequences of Three Alkaliphilic Bacillus Strains, Bacillus wakoensis JCM 9140T, Bacillus akibai JCM 9157T, and Bacillus hemicellulosilyticus JCM 9152T.</title>
        <authorList>
            <person name="Yuki M."/>
            <person name="Oshima K."/>
            <person name="Suda W."/>
            <person name="Oshida Y."/>
            <person name="Kitamura K."/>
            <person name="Iida T."/>
            <person name="Hattori M."/>
            <person name="Ohkuma M."/>
        </authorList>
    </citation>
    <scope>NUCLEOTIDE SEQUENCE [LARGE SCALE GENOMIC DNA]</scope>
    <source>
        <strain evidence="4">JCM 9140</strain>
    </source>
</reference>
<dbReference type="InterPro" id="IPR042183">
    <property type="entry name" value="MmgE/PrpD_sf_1"/>
</dbReference>
<dbReference type="InterPro" id="IPR045336">
    <property type="entry name" value="MmgE_PrpD_N"/>
</dbReference>
<dbReference type="Proteomes" id="UP000018890">
    <property type="component" value="Unassembled WGS sequence"/>
</dbReference>
<feature type="domain" description="MmgE/PrpD N-terminal" evidence="2">
    <location>
        <begin position="5"/>
        <end position="155"/>
    </location>
</feature>
<dbReference type="OrthoDB" id="9791416at2"/>
<sequence>MQLHGTATVSNELDEGNQFAKGHPAAHVFAVAYNVSISENVSGKEFIRAFLIGYEVVARLGYASKMKDEMHPHGTWGIVGGVVASAILQRKTEQEIIEAVLLASTLPLATSWESAVTGMTVRNLYTGIACEQAMNIVEYEKAGFKSSLHVVEHVWSHILSENMDDTLFLSDLSQPFLLEKNYFKLYPACRFTHSALDAATQLLNENDIDVKGIHVIEVETYQLAARLKESKPKTYLQAKFSIPYLLSVLFHRENLFDCFQDCVMRNPSVLSLAAKVVVKENPTMTNALPRRRPALVRVIYSDQSSIEAYVEEAQGGYIYPLPKQKLREKYRHMLRAFVSEEKIQELEQITMKLDSLPSFSDWVKQITMEDSHAEFTS</sequence>
<evidence type="ECO:0000313" key="5">
    <source>
        <dbReference type="Proteomes" id="UP000018890"/>
    </source>
</evidence>
<evidence type="ECO:0000259" key="3">
    <source>
        <dbReference type="Pfam" id="PF19305"/>
    </source>
</evidence>
<keyword evidence="5" id="KW-1185">Reference proteome</keyword>
<evidence type="ECO:0000256" key="1">
    <source>
        <dbReference type="ARBA" id="ARBA00006174"/>
    </source>
</evidence>
<dbReference type="GO" id="GO:0016829">
    <property type="term" value="F:lyase activity"/>
    <property type="evidence" value="ECO:0007669"/>
    <property type="project" value="InterPro"/>
</dbReference>
<dbReference type="InterPro" id="IPR045337">
    <property type="entry name" value="MmgE_PrpD_C"/>
</dbReference>
<accession>W4Q884</accession>